<dbReference type="AlphaFoldDB" id="D3HQ86"/>
<sequence length="34" mass="4248">MLEHPEHFPFDFSLIFKDGGYFRRTRHPYLWVAH</sequence>
<proteinExistence type="predicted"/>
<dbReference type="HOGENOM" id="CLU_3374397_0_0_6"/>
<evidence type="ECO:0000313" key="1">
    <source>
        <dbReference type="EMBL" id="CBJ11056.1"/>
    </source>
</evidence>
<gene>
    <name evidence="1" type="ordered locus">LLO_0714</name>
</gene>
<evidence type="ECO:0000313" key="2">
    <source>
        <dbReference type="Proteomes" id="UP000001060"/>
    </source>
</evidence>
<accession>D3HQ86</accession>
<dbReference type="KEGG" id="llo:LLO_0714"/>
<protein>
    <submittedName>
        <fullName evidence="1">Uncharacterized protein</fullName>
    </submittedName>
</protein>
<name>D3HQ86_LEGLN</name>
<reference evidence="1 2" key="1">
    <citation type="journal article" date="2010" name="PLoS Genet.">
        <title>Analysis of the Legionella longbeachae genome and transcriptome uncovers unique strategies to cause Legionnaires' disease.</title>
        <authorList>
            <person name="Cazalet C."/>
            <person name="Gomez-Valero L."/>
            <person name="Rusniok C."/>
            <person name="Lomma M."/>
            <person name="Dervins-Ravault D."/>
            <person name="Newton H."/>
            <person name="Sansom F."/>
            <person name="Jarraud S."/>
            <person name="Zidane N."/>
            <person name="Ma L."/>
            <person name="Bouchier C."/>
            <person name="Etienne J."/>
            <person name="Hartland E."/>
            <person name="Buchrieser C."/>
        </authorList>
    </citation>
    <scope>NUCLEOTIDE SEQUENCE [LARGE SCALE GENOMIC DNA]</scope>
    <source>
        <strain evidence="1 2">NSW150</strain>
    </source>
</reference>
<dbReference type="STRING" id="661367.LLO_0714"/>
<dbReference type="Proteomes" id="UP000001060">
    <property type="component" value="Chromosome"/>
</dbReference>
<keyword evidence="2" id="KW-1185">Reference proteome</keyword>
<dbReference type="EMBL" id="FN650140">
    <property type="protein sequence ID" value="CBJ11056.1"/>
    <property type="molecule type" value="Genomic_DNA"/>
</dbReference>
<organism evidence="1 2">
    <name type="scientific">Legionella longbeachae serogroup 1 (strain NSW150)</name>
    <dbReference type="NCBI Taxonomy" id="661367"/>
    <lineage>
        <taxon>Bacteria</taxon>
        <taxon>Pseudomonadati</taxon>
        <taxon>Pseudomonadota</taxon>
        <taxon>Gammaproteobacteria</taxon>
        <taxon>Legionellales</taxon>
        <taxon>Legionellaceae</taxon>
        <taxon>Legionella</taxon>
    </lineage>
</organism>